<evidence type="ECO:0000256" key="3">
    <source>
        <dbReference type="ARBA" id="ARBA00022475"/>
    </source>
</evidence>
<keyword evidence="5 7" id="KW-1133">Transmembrane helix</keyword>
<proteinExistence type="inferred from homology"/>
<feature type="transmembrane region" description="Helical" evidence="7">
    <location>
        <begin position="149"/>
        <end position="169"/>
    </location>
</feature>
<comment type="subcellular location">
    <subcellularLocation>
        <location evidence="1">Cell membrane</location>
        <topology evidence="1">Multi-pass membrane protein</topology>
    </subcellularLocation>
</comment>
<comment type="similarity">
    <text evidence="2">Belongs to the acyltransferase 3 family.</text>
</comment>
<feature type="transmembrane region" description="Helical" evidence="7">
    <location>
        <begin position="237"/>
        <end position="255"/>
    </location>
</feature>
<dbReference type="AlphaFoldDB" id="A0A7H0HGZ0"/>
<evidence type="ECO:0000313" key="10">
    <source>
        <dbReference type="Proteomes" id="UP000516057"/>
    </source>
</evidence>
<dbReference type="PANTHER" id="PTHR40074">
    <property type="entry name" value="O-ACETYLTRANSFERASE WECH"/>
    <property type="match status" value="1"/>
</dbReference>
<evidence type="ECO:0000256" key="2">
    <source>
        <dbReference type="ARBA" id="ARBA00007400"/>
    </source>
</evidence>
<evidence type="ECO:0000313" key="9">
    <source>
        <dbReference type="EMBL" id="QNP59806.1"/>
    </source>
</evidence>
<evidence type="ECO:0000256" key="1">
    <source>
        <dbReference type="ARBA" id="ARBA00004651"/>
    </source>
</evidence>
<evidence type="ECO:0000256" key="7">
    <source>
        <dbReference type="SAM" id="Phobius"/>
    </source>
</evidence>
<evidence type="ECO:0000256" key="6">
    <source>
        <dbReference type="ARBA" id="ARBA00023136"/>
    </source>
</evidence>
<dbReference type="KEGG" id="amon:H9L24_02085"/>
<dbReference type="PANTHER" id="PTHR40074:SF2">
    <property type="entry name" value="O-ACETYLTRANSFERASE WECH"/>
    <property type="match status" value="1"/>
</dbReference>
<gene>
    <name evidence="9" type="ORF">H9L24_02085</name>
</gene>
<evidence type="ECO:0000256" key="4">
    <source>
        <dbReference type="ARBA" id="ARBA00022692"/>
    </source>
</evidence>
<dbReference type="Proteomes" id="UP000516057">
    <property type="component" value="Chromosome"/>
</dbReference>
<organism evidence="9 10">
    <name type="scientific">Paenacidovorax monticola</name>
    <dbReference type="NCBI Taxonomy" id="1926868"/>
    <lineage>
        <taxon>Bacteria</taxon>
        <taxon>Pseudomonadati</taxon>
        <taxon>Pseudomonadota</taxon>
        <taxon>Betaproteobacteria</taxon>
        <taxon>Burkholderiales</taxon>
        <taxon>Comamonadaceae</taxon>
        <taxon>Paenacidovorax</taxon>
    </lineage>
</organism>
<dbReference type="Pfam" id="PF01757">
    <property type="entry name" value="Acyl_transf_3"/>
    <property type="match status" value="1"/>
</dbReference>
<reference evidence="9 10" key="1">
    <citation type="submission" date="2020-08" db="EMBL/GenBank/DDBJ databases">
        <title>Genome sequence of Acidovorax monticola KACC 19171T.</title>
        <authorList>
            <person name="Hyun D.-W."/>
            <person name="Bae J.-W."/>
        </authorList>
    </citation>
    <scope>NUCLEOTIDE SEQUENCE [LARGE SCALE GENOMIC DNA]</scope>
    <source>
        <strain evidence="9 10">KACC 19171</strain>
    </source>
</reference>
<evidence type="ECO:0000256" key="5">
    <source>
        <dbReference type="ARBA" id="ARBA00022989"/>
    </source>
</evidence>
<sequence length="333" mass="37113">MIWLDAARVLSVLAVVFLHVAGSVVVLSDFGSPGWWAGNFYDAMTRWCVPVLVMVSGALLLDTGKKESILGFYRKRASRILLPIAFWSAVYIGWNHRAAIADIKMMDVVASLARGWPHYHLWFLFMIACLYLVVPFMRVLVVGARRGDLWWLVALAFLFAGINEAYRVFQGGQAGLFTNWFLSYLPYFLCGYLIRTSPWQPPVRWLVAGLAAAVAVTAVGCFLLGRAKGLDKGMYFYGYLSISVIPMSMGVMLLLKQLAGSSAEEGWLKRIAPLTLGAYLVHPMFLEAIREFLFKPESQLPLVSIPLLSVLVFGASLAVAFIFMKLPVLKRTI</sequence>
<feature type="transmembrane region" description="Helical" evidence="7">
    <location>
        <begin position="175"/>
        <end position="194"/>
    </location>
</feature>
<keyword evidence="6 7" id="KW-0472">Membrane</keyword>
<dbReference type="RefSeq" id="WP_187736788.1">
    <property type="nucleotide sequence ID" value="NZ_CP060790.1"/>
</dbReference>
<feature type="transmembrane region" description="Helical" evidence="7">
    <location>
        <begin position="119"/>
        <end position="137"/>
    </location>
</feature>
<feature type="transmembrane region" description="Helical" evidence="7">
    <location>
        <begin position="206"/>
        <end position="225"/>
    </location>
</feature>
<dbReference type="InterPro" id="IPR002656">
    <property type="entry name" value="Acyl_transf_3_dom"/>
</dbReference>
<keyword evidence="10" id="KW-1185">Reference proteome</keyword>
<feature type="domain" description="Acyltransferase 3" evidence="8">
    <location>
        <begin position="2"/>
        <end position="324"/>
    </location>
</feature>
<feature type="transmembrane region" description="Helical" evidence="7">
    <location>
        <begin position="305"/>
        <end position="324"/>
    </location>
</feature>
<dbReference type="GO" id="GO:0016413">
    <property type="term" value="F:O-acetyltransferase activity"/>
    <property type="evidence" value="ECO:0007669"/>
    <property type="project" value="TreeGrafter"/>
</dbReference>
<feature type="transmembrane region" description="Helical" evidence="7">
    <location>
        <begin position="81"/>
        <end position="99"/>
    </location>
</feature>
<protein>
    <submittedName>
        <fullName evidence="9">Acyltransferase family protein</fullName>
    </submittedName>
</protein>
<keyword evidence="9" id="KW-0808">Transferase</keyword>
<keyword evidence="3" id="KW-1003">Cell membrane</keyword>
<dbReference type="GO" id="GO:0005886">
    <property type="term" value="C:plasma membrane"/>
    <property type="evidence" value="ECO:0007669"/>
    <property type="project" value="UniProtKB-SubCell"/>
</dbReference>
<accession>A0A7H0HGZ0</accession>
<dbReference type="EMBL" id="CP060790">
    <property type="protein sequence ID" value="QNP59806.1"/>
    <property type="molecule type" value="Genomic_DNA"/>
</dbReference>
<evidence type="ECO:0000259" key="8">
    <source>
        <dbReference type="Pfam" id="PF01757"/>
    </source>
</evidence>
<feature type="transmembrane region" description="Helical" evidence="7">
    <location>
        <begin position="267"/>
        <end position="285"/>
    </location>
</feature>
<keyword evidence="4 7" id="KW-0812">Transmembrane</keyword>
<feature type="transmembrane region" description="Helical" evidence="7">
    <location>
        <begin position="44"/>
        <end position="61"/>
    </location>
</feature>
<dbReference type="GO" id="GO:0009246">
    <property type="term" value="P:enterobacterial common antigen biosynthetic process"/>
    <property type="evidence" value="ECO:0007669"/>
    <property type="project" value="TreeGrafter"/>
</dbReference>
<name>A0A7H0HGZ0_9BURK</name>
<keyword evidence="9" id="KW-0012">Acyltransferase</keyword>